<keyword evidence="2" id="KW-0678">Repressor</keyword>
<sequence length="662" mass="73811">MFNSNNNNNLSNSSTQHQQDHYASKSTSTKHFNLHPVAYLNADLNRSGSSANNSNDNNNLNDNTNDNNGKSVNNGETNTRFGSNSTATESTGSPLGSVSSSYTEASSAPQSPPILNSSNSPNIKQGSVALGNSSTTYAHNNQPTLLPNLSSFDNFYHMNDNNNVNNVNLNNNNPSLLSSVDHLYPSLNNKPISSTQPYSLPSLNAIPLHTQQLPQLPLQQVAKPKNPNNGRNDIDGPMQCNWRGCYTVHEDAKSLYEHLCDFHVGRKCNRNLTLTCQWGNCQVVTIKRDHITSHLRVHIPLKPYGCDTCPKRFKRPQDLKKHIKTHAEDSKKNKSKREKFMLQQLKQGNSKSDQSFSNYDYGSLPPPVKSAGVTGNYEMHLPYTLPLPQSQTVPIDNRKRKFDLSTTATSNSLPLFYEELKRSKVQPSYNTELANKLNSLDNLIGNNSQLSNASHVPTNNDFSLPPLHSSSKFGGFNNQQDLLDASSFFTQISSSMDFDQPKAASSSTNTSGFNLTSTGSNLYPILPSTSSNSTQQPSYFPQLNSRMADTSDYVKKLNVGYNQKTSESELLQKMNSLDLAKVESEEEEDDDDDDDHDYASYYDQSDSDYDDFDTELKVVEFYNHKDLIYDITKYLNELVTEISKDNKGNKEQSTSLYPTIIV</sequence>
<feature type="compositionally biased region" description="Low complexity" evidence="10">
    <location>
        <begin position="90"/>
        <end position="122"/>
    </location>
</feature>
<dbReference type="AlphaFoldDB" id="A0A1E4T720"/>
<evidence type="ECO:0000256" key="8">
    <source>
        <dbReference type="ARBA" id="ARBA00038089"/>
    </source>
</evidence>
<evidence type="ECO:0000256" key="10">
    <source>
        <dbReference type="SAM" id="MobiDB-lite"/>
    </source>
</evidence>
<dbReference type="EMBL" id="KV453848">
    <property type="protein sequence ID" value="ODV87458.1"/>
    <property type="molecule type" value="Genomic_DNA"/>
</dbReference>
<dbReference type="PROSITE" id="PS00028">
    <property type="entry name" value="ZINC_FINGER_C2H2_1"/>
    <property type="match status" value="1"/>
</dbReference>
<comment type="subcellular location">
    <subcellularLocation>
        <location evidence="1">Nucleus</location>
    </subcellularLocation>
</comment>
<evidence type="ECO:0000256" key="1">
    <source>
        <dbReference type="ARBA" id="ARBA00004123"/>
    </source>
</evidence>
<feature type="region of interest" description="Disordered" evidence="10">
    <location>
        <begin position="1"/>
        <end position="27"/>
    </location>
</feature>
<feature type="domain" description="C2H2-type" evidence="11">
    <location>
        <begin position="304"/>
        <end position="331"/>
    </location>
</feature>
<feature type="region of interest" description="Disordered" evidence="10">
    <location>
        <begin position="582"/>
        <end position="606"/>
    </location>
</feature>
<dbReference type="GO" id="GO:0045944">
    <property type="term" value="P:positive regulation of transcription by RNA polymerase II"/>
    <property type="evidence" value="ECO:0007669"/>
    <property type="project" value="TreeGrafter"/>
</dbReference>
<proteinExistence type="inferred from homology"/>
<feature type="compositionally biased region" description="Low complexity" evidence="10">
    <location>
        <begin position="1"/>
        <end position="14"/>
    </location>
</feature>
<keyword evidence="6" id="KW-0862">Zinc</keyword>
<evidence type="ECO:0000313" key="12">
    <source>
        <dbReference type="EMBL" id="ODV87458.1"/>
    </source>
</evidence>
<keyword evidence="3" id="KW-0479">Metal-binding</keyword>
<keyword evidence="7" id="KW-0539">Nucleus</keyword>
<reference evidence="13" key="1">
    <citation type="submission" date="2016-04" db="EMBL/GenBank/DDBJ databases">
        <title>Comparative genomics of biotechnologically important yeasts.</title>
        <authorList>
            <consortium name="DOE Joint Genome Institute"/>
            <person name="Riley R."/>
            <person name="Haridas S."/>
            <person name="Wolfe K.H."/>
            <person name="Lopes M.R."/>
            <person name="Hittinger C.T."/>
            <person name="Goker M."/>
            <person name="Salamov A."/>
            <person name="Wisecaver J."/>
            <person name="Long T.M."/>
            <person name="Aerts A.L."/>
            <person name="Barry K."/>
            <person name="Choi C."/>
            <person name="Clum A."/>
            <person name="Coughlan A.Y."/>
            <person name="Deshpande S."/>
            <person name="Douglass A.P."/>
            <person name="Hanson S.J."/>
            <person name="Klenk H.-P."/>
            <person name="Labutti K."/>
            <person name="Lapidus A."/>
            <person name="Lindquist E."/>
            <person name="Lipzen A."/>
            <person name="Meier-Kolthoff J.P."/>
            <person name="Ohm R.A."/>
            <person name="Otillar R.P."/>
            <person name="Pangilinan J."/>
            <person name="Peng Y."/>
            <person name="Rokas A."/>
            <person name="Rosa C.A."/>
            <person name="Scheuner C."/>
            <person name="Sibirny A.A."/>
            <person name="Slot J.C."/>
            <person name="Stielow J.B."/>
            <person name="Sun H."/>
            <person name="Kurtzman C.P."/>
            <person name="Blackwell M."/>
            <person name="Grigoriev I.V."/>
            <person name="Jeffries T.W."/>
        </authorList>
    </citation>
    <scope>NUCLEOTIDE SEQUENCE [LARGE SCALE GENOMIC DNA]</scope>
    <source>
        <strain evidence="13">NRRL YB-2248</strain>
    </source>
</reference>
<dbReference type="InterPro" id="IPR050806">
    <property type="entry name" value="pacC/RIM101"/>
</dbReference>
<feature type="compositionally biased region" description="Acidic residues" evidence="10">
    <location>
        <begin position="584"/>
        <end position="596"/>
    </location>
</feature>
<evidence type="ECO:0000256" key="4">
    <source>
        <dbReference type="ARBA" id="ARBA00022737"/>
    </source>
</evidence>
<evidence type="ECO:0000256" key="3">
    <source>
        <dbReference type="ARBA" id="ARBA00022723"/>
    </source>
</evidence>
<feature type="domain" description="C2H2-type" evidence="11">
    <location>
        <begin position="274"/>
        <end position="303"/>
    </location>
</feature>
<dbReference type="GO" id="GO:0005634">
    <property type="term" value="C:nucleus"/>
    <property type="evidence" value="ECO:0007669"/>
    <property type="project" value="UniProtKB-SubCell"/>
</dbReference>
<dbReference type="STRING" id="983967.A0A1E4T720"/>
<evidence type="ECO:0000256" key="9">
    <source>
        <dbReference type="PROSITE-ProRule" id="PRU00042"/>
    </source>
</evidence>
<dbReference type="OrthoDB" id="6155966at2759"/>
<feature type="region of interest" description="Disordered" evidence="10">
    <location>
        <begin position="44"/>
        <end position="142"/>
    </location>
</feature>
<dbReference type="GO" id="GO:0000981">
    <property type="term" value="F:DNA-binding transcription factor activity, RNA polymerase II-specific"/>
    <property type="evidence" value="ECO:0007669"/>
    <property type="project" value="UniProtKB-ARBA"/>
</dbReference>
<dbReference type="GO" id="GO:0008270">
    <property type="term" value="F:zinc ion binding"/>
    <property type="evidence" value="ECO:0007669"/>
    <property type="project" value="UniProtKB-KW"/>
</dbReference>
<comment type="similarity">
    <text evidence="8">Belongs to the pacC/RIM101 family.</text>
</comment>
<keyword evidence="5 9" id="KW-0863">Zinc-finger</keyword>
<evidence type="ECO:0000256" key="2">
    <source>
        <dbReference type="ARBA" id="ARBA00022491"/>
    </source>
</evidence>
<dbReference type="PANTHER" id="PTHR47257:SF1">
    <property type="entry name" value="PH-RESPONSE TRANSCRIPTION FACTOR PACC_RIM101"/>
    <property type="match status" value="1"/>
</dbReference>
<evidence type="ECO:0000259" key="11">
    <source>
        <dbReference type="PROSITE" id="PS50157"/>
    </source>
</evidence>
<feature type="compositionally biased region" description="Polar residues" evidence="10">
    <location>
        <begin position="130"/>
        <end position="142"/>
    </location>
</feature>
<protein>
    <recommendedName>
        <fullName evidence="11">C2H2-type domain-containing protein</fullName>
    </recommendedName>
</protein>
<name>A0A1E4T720_9ASCO</name>
<dbReference type="SUPFAM" id="SSF57667">
    <property type="entry name" value="beta-beta-alpha zinc fingers"/>
    <property type="match status" value="1"/>
</dbReference>
<dbReference type="Proteomes" id="UP000094801">
    <property type="component" value="Unassembled WGS sequence"/>
</dbReference>
<dbReference type="PROSITE" id="PS50157">
    <property type="entry name" value="ZINC_FINGER_C2H2_2"/>
    <property type="match status" value="2"/>
</dbReference>
<dbReference type="GO" id="GO:0000978">
    <property type="term" value="F:RNA polymerase II cis-regulatory region sequence-specific DNA binding"/>
    <property type="evidence" value="ECO:0007669"/>
    <property type="project" value="UniProtKB-ARBA"/>
</dbReference>
<dbReference type="FunFam" id="3.30.160.60:FF:000072">
    <property type="entry name" value="zinc finger protein 143 isoform X1"/>
    <property type="match status" value="1"/>
</dbReference>
<dbReference type="InterPro" id="IPR036236">
    <property type="entry name" value="Znf_C2H2_sf"/>
</dbReference>
<dbReference type="PANTHER" id="PTHR47257">
    <property type="entry name" value="PH-RESPONSE TRANSCRIPTION FACTOR PACC/RIM101"/>
    <property type="match status" value="1"/>
</dbReference>
<dbReference type="SMART" id="SM00355">
    <property type="entry name" value="ZnF_C2H2"/>
    <property type="match status" value="3"/>
</dbReference>
<keyword evidence="13" id="KW-1185">Reference proteome</keyword>
<organism evidence="12 13">
    <name type="scientific">[Candida] arabinofermentans NRRL YB-2248</name>
    <dbReference type="NCBI Taxonomy" id="983967"/>
    <lineage>
        <taxon>Eukaryota</taxon>
        <taxon>Fungi</taxon>
        <taxon>Dikarya</taxon>
        <taxon>Ascomycota</taxon>
        <taxon>Saccharomycotina</taxon>
        <taxon>Pichiomycetes</taxon>
        <taxon>Pichiales</taxon>
        <taxon>Pichiaceae</taxon>
        <taxon>Ogataea</taxon>
        <taxon>Ogataea/Candida clade</taxon>
    </lineage>
</organism>
<keyword evidence="4" id="KW-0677">Repeat</keyword>
<evidence type="ECO:0000256" key="6">
    <source>
        <dbReference type="ARBA" id="ARBA00022833"/>
    </source>
</evidence>
<feature type="compositionally biased region" description="Polar residues" evidence="10">
    <location>
        <begin position="76"/>
        <end position="89"/>
    </location>
</feature>
<feature type="compositionally biased region" description="Low complexity" evidence="10">
    <location>
        <begin position="45"/>
        <end position="75"/>
    </location>
</feature>
<gene>
    <name evidence="12" type="ORF">CANARDRAFT_21411</name>
</gene>
<evidence type="ECO:0000256" key="5">
    <source>
        <dbReference type="ARBA" id="ARBA00022771"/>
    </source>
</evidence>
<accession>A0A1E4T720</accession>
<evidence type="ECO:0000256" key="7">
    <source>
        <dbReference type="ARBA" id="ARBA00023242"/>
    </source>
</evidence>
<dbReference type="Gene3D" id="3.30.160.60">
    <property type="entry name" value="Classic Zinc Finger"/>
    <property type="match status" value="2"/>
</dbReference>
<dbReference type="InterPro" id="IPR013087">
    <property type="entry name" value="Znf_C2H2_type"/>
</dbReference>
<evidence type="ECO:0000313" key="13">
    <source>
        <dbReference type="Proteomes" id="UP000094801"/>
    </source>
</evidence>